<organism evidence="2 3">
    <name type="scientific">Priestia endophytica</name>
    <dbReference type="NCBI Taxonomy" id="135735"/>
    <lineage>
        <taxon>Bacteria</taxon>
        <taxon>Bacillati</taxon>
        <taxon>Bacillota</taxon>
        <taxon>Bacilli</taxon>
        <taxon>Bacillales</taxon>
        <taxon>Bacillaceae</taxon>
        <taxon>Priestia</taxon>
    </lineage>
</organism>
<keyword evidence="1" id="KW-0812">Transmembrane</keyword>
<dbReference type="Proteomes" id="UP000250174">
    <property type="component" value="Unassembled WGS sequence"/>
</dbReference>
<evidence type="ECO:0008006" key="4">
    <source>
        <dbReference type="Google" id="ProtNLM"/>
    </source>
</evidence>
<feature type="transmembrane region" description="Helical" evidence="1">
    <location>
        <begin position="7"/>
        <end position="27"/>
    </location>
</feature>
<protein>
    <recommendedName>
        <fullName evidence="4">DUF1328 domain-containing protein</fullName>
    </recommendedName>
</protein>
<evidence type="ECO:0000256" key="1">
    <source>
        <dbReference type="SAM" id="Phobius"/>
    </source>
</evidence>
<name>A0AAX1QF99_9BACI</name>
<accession>A0AAX1QF99</accession>
<gene>
    <name evidence="2" type="ORF">A3864_00040</name>
</gene>
<evidence type="ECO:0000313" key="3">
    <source>
        <dbReference type="Proteomes" id="UP000250174"/>
    </source>
</evidence>
<keyword evidence="1" id="KW-1133">Transmembrane helix</keyword>
<reference evidence="2 3" key="1">
    <citation type="submission" date="2016-03" db="EMBL/GenBank/DDBJ databases">
        <title>Comparison of Bacillus endophyticus and B. anthracis characteristics using whole genome sequence analysis and microbiological techniques.</title>
        <authorList>
            <person name="Lekota K.E."/>
            <person name="Mafofo J."/>
            <person name="Rees J."/>
            <person name="Muchadeyi F.C."/>
            <person name="Madoroba E."/>
            <person name="Van Heerden H."/>
        </authorList>
    </citation>
    <scope>NUCLEOTIDE SEQUENCE [LARGE SCALE GENOMIC DNA]</scope>
    <source>
        <strain evidence="2 3">3631_10C</strain>
    </source>
</reference>
<evidence type="ECO:0000313" key="2">
    <source>
        <dbReference type="EMBL" id="RAS81932.1"/>
    </source>
</evidence>
<dbReference type="AlphaFoldDB" id="A0AAX1QF99"/>
<dbReference type="RefSeq" id="WP_111924475.1">
    <property type="nucleotide sequence ID" value="NZ_LVYK01000001.1"/>
</dbReference>
<dbReference type="EMBL" id="LVYK01000001">
    <property type="protein sequence ID" value="RAS81932.1"/>
    <property type="molecule type" value="Genomic_DNA"/>
</dbReference>
<keyword evidence="1" id="KW-0472">Membrane</keyword>
<sequence>MSQIKRSFLIAILILVALVIGLVATFIDSQVINVTMKMIVNVITFVVIVLAFQSRVDRRK</sequence>
<comment type="caution">
    <text evidence="2">The sequence shown here is derived from an EMBL/GenBank/DDBJ whole genome shotgun (WGS) entry which is preliminary data.</text>
</comment>
<feature type="transmembrane region" description="Helical" evidence="1">
    <location>
        <begin position="33"/>
        <end position="52"/>
    </location>
</feature>
<proteinExistence type="predicted"/>